<proteinExistence type="predicted"/>
<dbReference type="EMBL" id="MTKP01000103">
    <property type="protein sequence ID" value="RWX48869.1"/>
    <property type="molecule type" value="Genomic_DNA"/>
</dbReference>
<dbReference type="AlphaFoldDB" id="A0A444J757"/>
<feature type="non-terminal residue" evidence="1">
    <location>
        <position position="1"/>
    </location>
</feature>
<comment type="caution">
    <text evidence="1">The sequence shown here is derived from an EMBL/GenBank/DDBJ whole genome shotgun (WGS) entry which is preliminary data.</text>
</comment>
<accession>A0A444J757</accession>
<evidence type="ECO:0000313" key="2">
    <source>
        <dbReference type="Proteomes" id="UP000288086"/>
    </source>
</evidence>
<protein>
    <submittedName>
        <fullName evidence="1">Uncharacterized protein</fullName>
    </submittedName>
</protein>
<organism evidence="1 2">
    <name type="scientific">Candidatus Electrothrix communis</name>
    <dbReference type="NCBI Taxonomy" id="1859133"/>
    <lineage>
        <taxon>Bacteria</taxon>
        <taxon>Pseudomonadati</taxon>
        <taxon>Thermodesulfobacteriota</taxon>
        <taxon>Desulfobulbia</taxon>
        <taxon>Desulfobulbales</taxon>
        <taxon>Desulfobulbaceae</taxon>
        <taxon>Candidatus Electrothrix</taxon>
    </lineage>
</organism>
<gene>
    <name evidence="1" type="ORF">VT98_11035</name>
</gene>
<reference evidence="1 2" key="1">
    <citation type="submission" date="2017-01" db="EMBL/GenBank/DDBJ databases">
        <title>The cable genome- insights into the physiology and evolution of filamentous bacteria capable of sulfide oxidation via long distance electron transfer.</title>
        <authorList>
            <person name="Schreiber L."/>
            <person name="Bjerg J.T."/>
            <person name="Boggild A."/>
            <person name="Van De Vossenberg J."/>
            <person name="Meysman F."/>
            <person name="Nielsen L.P."/>
            <person name="Schramm A."/>
            <person name="Kjeldsen K.U."/>
        </authorList>
    </citation>
    <scope>NUCLEOTIDE SEQUENCE [LARGE SCALE GENOMIC DNA]</scope>
    <source>
        <strain evidence="1">A1</strain>
    </source>
</reference>
<sequence length="51" mass="5279">GPAARGVVQGYVCAGCGITAHRAKIFGKTDQGLNQPCRLAGKTIDFLAHLP</sequence>
<name>A0A444J757_9BACT</name>
<keyword evidence="2" id="KW-1185">Reference proteome</keyword>
<dbReference type="Proteomes" id="UP000288086">
    <property type="component" value="Unassembled WGS sequence"/>
</dbReference>
<evidence type="ECO:0000313" key="1">
    <source>
        <dbReference type="EMBL" id="RWX48869.1"/>
    </source>
</evidence>